<gene>
    <name evidence="1" type="ORF">J2W83_003093</name>
</gene>
<evidence type="ECO:0000313" key="1">
    <source>
        <dbReference type="EMBL" id="MDR6713485.1"/>
    </source>
</evidence>
<accession>A0ACC6K510</accession>
<evidence type="ECO:0000313" key="2">
    <source>
        <dbReference type="Proteomes" id="UP001259587"/>
    </source>
</evidence>
<organism evidence="1 2">
    <name type="scientific">Pseudomonas hunanensis</name>
    <dbReference type="NCBI Taxonomy" id="1247546"/>
    <lineage>
        <taxon>Bacteria</taxon>
        <taxon>Pseudomonadati</taxon>
        <taxon>Pseudomonadota</taxon>
        <taxon>Gammaproteobacteria</taxon>
        <taxon>Pseudomonadales</taxon>
        <taxon>Pseudomonadaceae</taxon>
        <taxon>Pseudomonas</taxon>
    </lineage>
</organism>
<protein>
    <submittedName>
        <fullName evidence="1">Uncharacterized protein</fullName>
    </submittedName>
</protein>
<proteinExistence type="predicted"/>
<comment type="caution">
    <text evidence="1">The sequence shown here is derived from an EMBL/GenBank/DDBJ whole genome shotgun (WGS) entry which is preliminary data.</text>
</comment>
<reference evidence="1" key="1">
    <citation type="submission" date="2023-07" db="EMBL/GenBank/DDBJ databases">
        <title>Sorghum-associated microbial communities from plants grown in Nebraska, USA.</title>
        <authorList>
            <person name="Schachtman D."/>
        </authorList>
    </citation>
    <scope>NUCLEOTIDE SEQUENCE</scope>
    <source>
        <strain evidence="1">BE56</strain>
    </source>
</reference>
<keyword evidence="2" id="KW-1185">Reference proteome</keyword>
<sequence length="142" mass="15407">MKIHKGIMGAFWALLAICLGQALYIYATVPIRPDPDQIVSITPVGAGGAIYEILYGSGGATVPYICRYFVMDAQPSDEAALQKTKTATPFLVTRSTHAVRSVAGGSVKLKTSETIYEFRNKGYFKIDGELNIVKFDLDATLP</sequence>
<dbReference type="Proteomes" id="UP001259587">
    <property type="component" value="Unassembled WGS sequence"/>
</dbReference>
<name>A0ACC6K510_9PSED</name>
<dbReference type="EMBL" id="JAVDTH010000017">
    <property type="protein sequence ID" value="MDR6713485.1"/>
    <property type="molecule type" value="Genomic_DNA"/>
</dbReference>